<protein>
    <submittedName>
        <fullName evidence="2">Amidohydrolase</fullName>
        <ecNumber evidence="2">3.5.1.-</ecNumber>
    </submittedName>
</protein>
<organism evidence="2 3">
    <name type="scientific">Shouchella xiaoxiensis</name>
    <dbReference type="NCBI Taxonomy" id="766895"/>
    <lineage>
        <taxon>Bacteria</taxon>
        <taxon>Bacillati</taxon>
        <taxon>Bacillota</taxon>
        <taxon>Bacilli</taxon>
        <taxon>Bacillales</taxon>
        <taxon>Bacillaceae</taxon>
        <taxon>Shouchella</taxon>
    </lineage>
</organism>
<evidence type="ECO:0000313" key="2">
    <source>
        <dbReference type="EMBL" id="MBM7841253.1"/>
    </source>
</evidence>
<name>A0ABS2T0F4_9BACI</name>
<dbReference type="SUPFAM" id="SSF53187">
    <property type="entry name" value="Zn-dependent exopeptidases"/>
    <property type="match status" value="1"/>
</dbReference>
<sequence length="402" mass="43588">MSEIVAWAEAIQEQLVRWRRHLHQYPECSFEEKETAAFVANVLSEIPGIKVTRNVGGYGVVGKLERGGGRTIALRADMDALPIIEAAEVTYASKHRGVMHACGHDAHTAILLGAATLLSRSFHEDSDLNGTVLFLFQPAEESMDSEGKTGAVHLIEHGVLQDVEMAFALHVCPWHKKDTIQLHSGPSMGSIDVFKGTISGTGGHGAYPHLGNDPFWLLSQVLPALYALTARRISPLEEAVVSVGKISGGEANNVIPSEVQIEGTIRCYDETVRHLLKRDVAQAFDIAKVFGGRSQCLLTGGEPALMNHEKAVRLIQVVAAELYPQHSIVNEPYGLGSEDFAHIAKETTAALFFLGCQPESGQYDLHTDTFQIDESCLSKGTSIMAATAIAALKEKEEESSCH</sequence>
<dbReference type="Gene3D" id="3.30.70.360">
    <property type="match status" value="1"/>
</dbReference>
<dbReference type="Pfam" id="PF01546">
    <property type="entry name" value="Peptidase_M20"/>
    <property type="match status" value="1"/>
</dbReference>
<reference evidence="2" key="1">
    <citation type="submission" date="2021-01" db="EMBL/GenBank/DDBJ databases">
        <title>Genomic Encyclopedia of Type Strains, Phase IV (KMG-IV): sequencing the most valuable type-strain genomes for metagenomic binning, comparative biology and taxonomic classification.</title>
        <authorList>
            <person name="Goeker M."/>
        </authorList>
    </citation>
    <scope>NUCLEOTIDE SEQUENCE</scope>
    <source>
        <strain evidence="2">DSM 21943</strain>
    </source>
</reference>
<comment type="caution">
    <text evidence="2">The sequence shown here is derived from an EMBL/GenBank/DDBJ whole genome shotgun (WGS) entry which is preliminary data.</text>
</comment>
<dbReference type="InterPro" id="IPR002933">
    <property type="entry name" value="Peptidase_M20"/>
</dbReference>
<evidence type="ECO:0000259" key="1">
    <source>
        <dbReference type="Pfam" id="PF07687"/>
    </source>
</evidence>
<keyword evidence="2" id="KW-0378">Hydrolase</keyword>
<dbReference type="InterPro" id="IPR036264">
    <property type="entry name" value="Bact_exopeptidase_dim_dom"/>
</dbReference>
<dbReference type="PIRSF" id="PIRSF005962">
    <property type="entry name" value="Pept_M20D_amidohydro"/>
    <property type="match status" value="1"/>
</dbReference>
<accession>A0ABS2T0F4</accession>
<dbReference type="EMBL" id="JAFBCV010000026">
    <property type="protein sequence ID" value="MBM7841253.1"/>
    <property type="molecule type" value="Genomic_DNA"/>
</dbReference>
<dbReference type="Proteomes" id="UP001179280">
    <property type="component" value="Unassembled WGS sequence"/>
</dbReference>
<dbReference type="EC" id="3.5.1.-" evidence="2"/>
<proteinExistence type="predicted"/>
<dbReference type="Gene3D" id="3.40.630.10">
    <property type="entry name" value="Zn peptidases"/>
    <property type="match status" value="1"/>
</dbReference>
<dbReference type="NCBIfam" id="TIGR01891">
    <property type="entry name" value="amidohydrolases"/>
    <property type="match status" value="1"/>
</dbReference>
<feature type="domain" description="Peptidase M20 dimerisation" evidence="1">
    <location>
        <begin position="197"/>
        <end position="284"/>
    </location>
</feature>
<dbReference type="SUPFAM" id="SSF55031">
    <property type="entry name" value="Bacterial exopeptidase dimerisation domain"/>
    <property type="match status" value="1"/>
</dbReference>
<gene>
    <name evidence="2" type="ORF">JOC54_004554</name>
</gene>
<dbReference type="PANTHER" id="PTHR11014:SF63">
    <property type="entry name" value="METALLOPEPTIDASE, PUTATIVE (AFU_ORTHOLOGUE AFUA_6G09600)-RELATED"/>
    <property type="match status" value="1"/>
</dbReference>
<dbReference type="GO" id="GO:0016787">
    <property type="term" value="F:hydrolase activity"/>
    <property type="evidence" value="ECO:0007669"/>
    <property type="project" value="UniProtKB-KW"/>
</dbReference>
<dbReference type="InterPro" id="IPR011650">
    <property type="entry name" value="Peptidase_M20_dimer"/>
</dbReference>
<dbReference type="InterPro" id="IPR017439">
    <property type="entry name" value="Amidohydrolase"/>
</dbReference>
<keyword evidence="3" id="KW-1185">Reference proteome</keyword>
<dbReference type="PANTHER" id="PTHR11014">
    <property type="entry name" value="PEPTIDASE M20 FAMILY MEMBER"/>
    <property type="match status" value="1"/>
</dbReference>
<dbReference type="RefSeq" id="WP_204469270.1">
    <property type="nucleotide sequence ID" value="NZ_JAFBCV010000026.1"/>
</dbReference>
<dbReference type="Pfam" id="PF07687">
    <property type="entry name" value="M20_dimer"/>
    <property type="match status" value="1"/>
</dbReference>
<evidence type="ECO:0000313" key="3">
    <source>
        <dbReference type="Proteomes" id="UP001179280"/>
    </source>
</evidence>